<evidence type="ECO:0000313" key="3">
    <source>
        <dbReference type="Proteomes" id="UP000301870"/>
    </source>
</evidence>
<dbReference type="OrthoDB" id="10257855at2759"/>
<feature type="compositionally biased region" description="Basic and acidic residues" evidence="2">
    <location>
        <begin position="977"/>
        <end position="986"/>
    </location>
</feature>
<sequence>MSGKPYTVSELKTIVEYLVENKLYSETRARKMWVDFANTKITNRTWQSLKETFLKRILPDIHNPYFKLTNEQISSFRARCNLAEKEKSKLEIHTISDDSSSNGTKRNSFARSTKPWRYNNICNNPKDNEPSNDEGETNAGENTKCSKIPLRNRSSADTVILEHCYDTVEDIQRDLESTEEKIEDLKQSVVNKSLRDCITYSEPLTPMLQEVLDDFASEPEDSDRENRMEIVENESVPEAENVEDIEIIHEQLPDFDNDNATTKSAEADAIENYKRAEIIEELLDQEIDSETRPLNTNSNTADESEPDLPEVVLDEEISSMHVEIHTEKSIDDSAEHIDSVAVEKEAVQPDAGKSGDTSSKNLHPEPQVQSGAINTSNSTVDASLPNNPEAFKNKQPDNVEANNKKTEESTNEVTNDTDKPQTAAIAARKRSDSEEPCNYTHKKKKRLHIQLKSSSESECKQAPETHKVSEKAKLPKVNGDAIKSQAVKMGRPKNTEDYSKPSTSAANNEVIEIEDVTTELPPMVRNPCLQTVSLFDEQFNKTRHNSSESSDNEKNKKEAVNEKPNETVATMSKEASKSRSESESEITPPPPKKKKRTGVISSKSERDKAIAKMFGVTSGGGGHSKRKRRSSHRADRARTTSHNNTSQQNATRSDPSDWTSESESEAYVSPPRGRKNRSTKKYLVKIFMLCRKPRSAKISSLEEEGGLFVMYGKRIYPVVKDGKILKNYVTFLSESDSDEEMFWKQKYVEEKKKAAELKKLLEEATEPKPKAIENNPAPAVQQPNPISTPRPSLVQVAEPSNCQAKEVPSPQVEEKKDAPKMGPERIKIKFTKNNEEVHLEGHWPQIHPVLEQVVHIFHKESETAVTEPPPKPATTNGVKELTSGLSTPIVVTVDPEVHEKVNKIEKEIFQEIEERDQEEDVKQNGVNNVTKRKQPTQRKSSSSSALVTPEKQRKISNGTDKETNQTVAKSRPRRQKAKETENKSVDNQEISPKRQTRTPRKVLNETVNTSNLKTMQTRRSKQNSETSPKEQEEVVYTLTRSKRLSLRAANNKTNKKTYKSAAKIPRIFSSPDNLAPYSMDSTQWYRDTDTSPAKPETRRKKKLDMSSFMIKTRNSLRRNSKSKTYPYLYCDAYNDSSNSSVDAPAKVARENSTLKSDAYKSDSYQHLMPQVKIVLSRHLEPIHETPPNENGTYFSKSSKEMRTEDVSAPRRDNHTNNSGQMTCDVGSSSNMSLPMSPELSIVENLSLSKELLNSAEDYPIMNEMQNTEANEPMSCNNYRISEVDVTLPLMNQECDFESCNIASEPSSGGQGLVTESLLKKIDTFNINEQVTVTDTLNKKLHDLFLESAKKVSRKQSTENKDSVMEVDVTGAPSGDVQKKAKAKKRCSTPQKRKRSKKSAAPQVDPVVEEEHVESFSHGGGRQSCPPLFQAYLGDEILTEEIDIANLSNTNNKPKGRKKKDIIRVKIQRPKHKPGHEKVHSKTAKNASRLSLFTDSGINETESEVFQPVNESVELIHNHSETCLLANECVGDSLELVENSKSVITLDDSLQSGDAWNSQTQNVNEHDTSPSPDVFCNNAQDVCLYKNGKSDIDCVSETVYHSPYGTPNSLITEDISDDSPLATRPAKWYLLSEDETNNTNLVGQGTAMLNAGSYTSNLKHIFPVTCAVPDLSTITEMSDNSRKPALEDLAGLTGDDFNSLSVFDSNFNV</sequence>
<feature type="compositionally biased region" description="Polar residues" evidence="2">
    <location>
        <begin position="1005"/>
        <end position="1015"/>
    </location>
</feature>
<keyword evidence="1" id="KW-0175">Coiled coil</keyword>
<keyword evidence="3" id="KW-1185">Reference proteome</keyword>
<feature type="region of interest" description="Disordered" evidence="2">
    <location>
        <begin position="915"/>
        <end position="1036"/>
    </location>
</feature>
<feature type="compositionally biased region" description="Polar residues" evidence="2">
    <location>
        <begin position="292"/>
        <end position="301"/>
    </location>
</feature>
<feature type="region of interest" description="Disordered" evidence="2">
    <location>
        <begin position="1350"/>
        <end position="1406"/>
    </location>
</feature>
<feature type="region of interest" description="Disordered" evidence="2">
    <location>
        <begin position="801"/>
        <end position="820"/>
    </location>
</feature>
<evidence type="ECO:0000313" key="4">
    <source>
        <dbReference type="RefSeq" id="XP_022825550.1"/>
    </source>
</evidence>
<dbReference type="KEGG" id="sliu:111355708"/>
<feature type="compositionally biased region" description="Basic residues" evidence="2">
    <location>
        <begin position="1379"/>
        <end position="1397"/>
    </location>
</feature>
<dbReference type="GeneID" id="111355708"/>
<feature type="compositionally biased region" description="Polar residues" evidence="2">
    <location>
        <begin position="937"/>
        <end position="946"/>
    </location>
</feature>
<proteinExistence type="predicted"/>
<feature type="coiled-coil region" evidence="1">
    <location>
        <begin position="161"/>
        <end position="195"/>
    </location>
</feature>
<feature type="compositionally biased region" description="Basic and acidic residues" evidence="2">
    <location>
        <begin position="455"/>
        <end position="473"/>
    </location>
</feature>
<feature type="compositionally biased region" description="Acidic residues" evidence="2">
    <location>
        <begin position="302"/>
        <end position="317"/>
    </location>
</feature>
<feature type="region of interest" description="Disordered" evidence="2">
    <location>
        <begin position="284"/>
        <end position="510"/>
    </location>
</feature>
<reference evidence="4" key="1">
    <citation type="submission" date="2025-08" db="UniProtKB">
        <authorList>
            <consortium name="RefSeq"/>
        </authorList>
    </citation>
    <scope>IDENTIFICATION</scope>
    <source>
        <strain evidence="4">Ishihara</strain>
        <tissue evidence="4">Whole body</tissue>
    </source>
</reference>
<feature type="compositionally biased region" description="Basic and acidic residues" evidence="2">
    <location>
        <begin position="1350"/>
        <end position="1363"/>
    </location>
</feature>
<feature type="compositionally biased region" description="Polar residues" evidence="2">
    <location>
        <begin position="640"/>
        <end position="661"/>
    </location>
</feature>
<dbReference type="Proteomes" id="UP000301870">
    <property type="component" value="Chromosome 1"/>
</dbReference>
<protein>
    <submittedName>
        <fullName evidence="4">Uncharacterized protein LOC111355708 isoform X1</fullName>
    </submittedName>
</protein>
<feature type="compositionally biased region" description="Polar residues" evidence="2">
    <location>
        <begin position="355"/>
        <end position="386"/>
    </location>
</feature>
<name>A0A9J7E6Y1_SPOLT</name>
<feature type="compositionally biased region" description="Basic residues" evidence="2">
    <location>
        <begin position="440"/>
        <end position="449"/>
    </location>
</feature>
<evidence type="ECO:0000256" key="2">
    <source>
        <dbReference type="SAM" id="MobiDB-lite"/>
    </source>
</evidence>
<feature type="region of interest" description="Disordered" evidence="2">
    <location>
        <begin position="539"/>
        <end position="676"/>
    </location>
</feature>
<dbReference type="Gene3D" id="1.10.10.60">
    <property type="entry name" value="Homeodomain-like"/>
    <property type="match status" value="1"/>
</dbReference>
<feature type="region of interest" description="Disordered" evidence="2">
    <location>
        <begin position="120"/>
        <end position="145"/>
    </location>
</feature>
<gene>
    <name evidence="4" type="primary">LOC111355708</name>
</gene>
<dbReference type="RefSeq" id="XP_022825550.1">
    <property type="nucleotide sequence ID" value="XM_022969782.1"/>
</dbReference>
<feature type="compositionally biased region" description="Basic and acidic residues" evidence="2">
    <location>
        <begin position="1197"/>
        <end position="1214"/>
    </location>
</feature>
<evidence type="ECO:0000256" key="1">
    <source>
        <dbReference type="SAM" id="Coils"/>
    </source>
</evidence>
<organism evidence="3 4">
    <name type="scientific">Spodoptera litura</name>
    <name type="common">Asian cotton leafworm</name>
    <dbReference type="NCBI Taxonomy" id="69820"/>
    <lineage>
        <taxon>Eukaryota</taxon>
        <taxon>Metazoa</taxon>
        <taxon>Ecdysozoa</taxon>
        <taxon>Arthropoda</taxon>
        <taxon>Hexapoda</taxon>
        <taxon>Insecta</taxon>
        <taxon>Pterygota</taxon>
        <taxon>Neoptera</taxon>
        <taxon>Endopterygota</taxon>
        <taxon>Lepidoptera</taxon>
        <taxon>Glossata</taxon>
        <taxon>Ditrysia</taxon>
        <taxon>Noctuoidea</taxon>
        <taxon>Noctuidae</taxon>
        <taxon>Amphipyrinae</taxon>
        <taxon>Spodoptera</taxon>
    </lineage>
</organism>
<feature type="compositionally biased region" description="Basic and acidic residues" evidence="2">
    <location>
        <begin position="322"/>
        <end position="347"/>
    </location>
</feature>
<feature type="compositionally biased region" description="Basic and acidic residues" evidence="2">
    <location>
        <begin position="391"/>
        <end position="408"/>
    </location>
</feature>
<feature type="compositionally biased region" description="Polar residues" evidence="2">
    <location>
        <begin position="1187"/>
        <end position="1196"/>
    </location>
</feature>
<accession>A0A9J7E6Y1</accession>
<feature type="compositionally biased region" description="Basic and acidic residues" evidence="2">
    <location>
        <begin position="551"/>
        <end position="565"/>
    </location>
</feature>
<feature type="region of interest" description="Disordered" evidence="2">
    <location>
        <begin position="1182"/>
        <end position="1219"/>
    </location>
</feature>
<feature type="region of interest" description="Disordered" evidence="2">
    <location>
        <begin position="861"/>
        <end position="881"/>
    </location>
</feature>
<feature type="region of interest" description="Disordered" evidence="2">
    <location>
        <begin position="1068"/>
        <end position="1102"/>
    </location>
</feature>